<dbReference type="EMBL" id="JAAHFQ010000094">
    <property type="protein sequence ID" value="NER27359.1"/>
    <property type="molecule type" value="Genomic_DNA"/>
</dbReference>
<dbReference type="AlphaFoldDB" id="A0A6B3N2G7"/>
<sequence>MEVWERLIKVPNVALYGGAPDSMWKQKVRHESGISLEDAKKIAIDDDNIGFFFYMREYMILPGRGEFNPQDAVFFSGDPWWGSAPQADGYINAHLEWTKVQNVAQYGEADWGAEVRRVSDITLEQAKEIAEGDPNINFFFYMRHGMVLPSKGTFNPRDAVFFSGKPWWGSAPQADGYYKSVVNWSKKPSVAQYGGADWNNLVKKVSGVTLEAAQQIGAEDPNINFFFYMRQPMTLPGKGTFLPQDAVYFSGKPWYGSAPQADAYEKIEQPVWDAKS</sequence>
<proteinExistence type="predicted"/>
<reference evidence="1" key="1">
    <citation type="submission" date="2019-11" db="EMBL/GenBank/DDBJ databases">
        <title>Genomic insights into an expanded diversity of filamentous marine cyanobacteria reveals the extraordinary biosynthetic potential of Moorea and Okeania.</title>
        <authorList>
            <person name="Ferreira Leao T."/>
            <person name="Wang M."/>
            <person name="Moss N."/>
            <person name="Da Silva R."/>
            <person name="Sanders J."/>
            <person name="Nurk S."/>
            <person name="Gurevich A."/>
            <person name="Humphrey G."/>
            <person name="Reher R."/>
            <person name="Zhu Q."/>
            <person name="Belda-Ferre P."/>
            <person name="Glukhov E."/>
            <person name="Rex R."/>
            <person name="Dorrestein P.C."/>
            <person name="Knight R."/>
            <person name="Pevzner P."/>
            <person name="Gerwick W.H."/>
            <person name="Gerwick L."/>
        </authorList>
    </citation>
    <scope>NUCLEOTIDE SEQUENCE</scope>
    <source>
        <strain evidence="1">SIO1C4</strain>
    </source>
</reference>
<gene>
    <name evidence="1" type="ORF">F6J89_06915</name>
</gene>
<name>A0A6B3N2G7_9CYAN</name>
<accession>A0A6B3N2G7</accession>
<evidence type="ECO:0000313" key="1">
    <source>
        <dbReference type="EMBL" id="NER27359.1"/>
    </source>
</evidence>
<organism evidence="1">
    <name type="scientific">Symploca sp. SIO1C4</name>
    <dbReference type="NCBI Taxonomy" id="2607765"/>
    <lineage>
        <taxon>Bacteria</taxon>
        <taxon>Bacillati</taxon>
        <taxon>Cyanobacteriota</taxon>
        <taxon>Cyanophyceae</taxon>
        <taxon>Coleofasciculales</taxon>
        <taxon>Coleofasciculaceae</taxon>
        <taxon>Symploca</taxon>
    </lineage>
</organism>
<comment type="caution">
    <text evidence="1">The sequence shown here is derived from an EMBL/GenBank/DDBJ whole genome shotgun (WGS) entry which is preliminary data.</text>
</comment>
<protein>
    <submittedName>
        <fullName evidence="1">Uncharacterized protein</fullName>
    </submittedName>
</protein>